<accession>A0A167QS80</accession>
<comment type="caution">
    <text evidence="10">The sequence shown here is derived from an EMBL/GenBank/DDBJ whole genome shotgun (WGS) entry which is preliminary data.</text>
</comment>
<dbReference type="Pfam" id="PF00076">
    <property type="entry name" value="RRM_1"/>
    <property type="match status" value="1"/>
</dbReference>
<feature type="region of interest" description="Disordered" evidence="8">
    <location>
        <begin position="40"/>
        <end position="151"/>
    </location>
</feature>
<feature type="compositionally biased region" description="Acidic residues" evidence="8">
    <location>
        <begin position="59"/>
        <end position="72"/>
    </location>
</feature>
<evidence type="ECO:0000256" key="8">
    <source>
        <dbReference type="SAM" id="MobiDB-lite"/>
    </source>
</evidence>
<evidence type="ECO:0000259" key="9">
    <source>
        <dbReference type="PROSITE" id="PS50102"/>
    </source>
</evidence>
<dbReference type="Proteomes" id="UP000076874">
    <property type="component" value="Unassembled WGS sequence"/>
</dbReference>
<dbReference type="GO" id="GO:0000463">
    <property type="term" value="P:maturation of LSU-rRNA from tricistronic rRNA transcript (SSU-rRNA, 5.8S rRNA, LSU-rRNA)"/>
    <property type="evidence" value="ECO:0007669"/>
    <property type="project" value="TreeGrafter"/>
</dbReference>
<evidence type="ECO:0000256" key="1">
    <source>
        <dbReference type="ARBA" id="ARBA00002475"/>
    </source>
</evidence>
<keyword evidence="5 7" id="KW-0694">RNA-binding</keyword>
<dbReference type="Gene3D" id="3.30.70.330">
    <property type="match status" value="2"/>
</dbReference>
<dbReference type="SMART" id="SM00360">
    <property type="entry name" value="RRM"/>
    <property type="match status" value="1"/>
</dbReference>
<evidence type="ECO:0000313" key="11">
    <source>
        <dbReference type="Proteomes" id="UP000076874"/>
    </source>
</evidence>
<evidence type="ECO:0000256" key="6">
    <source>
        <dbReference type="ARBA" id="ARBA00023242"/>
    </source>
</evidence>
<feature type="domain" description="RRM" evidence="9">
    <location>
        <begin position="314"/>
        <end position="422"/>
    </location>
</feature>
<name>A0A167QS80_9HYPO</name>
<evidence type="ECO:0000256" key="4">
    <source>
        <dbReference type="ARBA" id="ARBA00015520"/>
    </source>
</evidence>
<dbReference type="InterPro" id="IPR000504">
    <property type="entry name" value="RRM_dom"/>
</dbReference>
<sequence length="568" mass="60320">MGRKKSFFASARAVDPSLDALFASSVGPVTAPVKSKYNSLVASKPREASGSKPAKPLVEDDEDDDEPSDEEGAAGGRSEGRAEDDEAAAGSVSLKTGASKRKRKNRDDDENLESRYLEKLWRETAARPDEKRLKRDAAEDDEQAEDDADAPIVHESLLVNGGGDTSVAAADGAELDKKKADRTVFLSNVSIEAVTSRAAKKALVAHLESVLKDMPAKTAAPDSETTTTPPAPPATVESLRFRSVPFASASLPKRAAFITKAVLGATAQSTNAYAVYSTIAAARRAARLLNGTVVLGRHLRADSVAHPAPVDHRRCVFVGNLGFVDDETTTQHDETDETGQVVRKKRHKTPMDVEEGLWRVFGEQAGKVESVRVVRDAATRVGKGIAYVQFYDGTSVEAALLLADKKFPPLLPRPLRVSRCKAPHKTARALERAAERAQPKTTSSSSSMRPGNEGFARQAKKNNDRTTGYTPKLTGEQKTQAGRAAKLLGRSAATGANTTATAAAAPVVFEGTRARVGHNKVFGKKGGKGKDKGKGKSKPGAKPSNNQERRAKRAASWKAKQGGGGGAA</sequence>
<evidence type="ECO:0000256" key="5">
    <source>
        <dbReference type="ARBA" id="ARBA00022884"/>
    </source>
</evidence>
<dbReference type="EMBL" id="AZHD01000013">
    <property type="protein sequence ID" value="OAA57921.1"/>
    <property type="molecule type" value="Genomic_DNA"/>
</dbReference>
<comment type="function">
    <text evidence="1">Involved in pre-25S rRNA processing.</text>
</comment>
<evidence type="ECO:0000256" key="7">
    <source>
        <dbReference type="PROSITE-ProRule" id="PRU00176"/>
    </source>
</evidence>
<dbReference type="GO" id="GO:0005730">
    <property type="term" value="C:nucleolus"/>
    <property type="evidence" value="ECO:0007669"/>
    <property type="project" value="UniProtKB-SubCell"/>
</dbReference>
<dbReference type="PANTHER" id="PTHR23236">
    <property type="entry name" value="EUKARYOTIC TRANSLATION INITIATION FACTOR 4B/4H"/>
    <property type="match status" value="1"/>
</dbReference>
<dbReference type="InterPro" id="IPR035979">
    <property type="entry name" value="RBD_domain_sf"/>
</dbReference>
<evidence type="ECO:0000256" key="2">
    <source>
        <dbReference type="ARBA" id="ARBA00004604"/>
    </source>
</evidence>
<proteinExistence type="inferred from homology"/>
<feature type="compositionally biased region" description="Basic and acidic residues" evidence="8">
    <location>
        <begin position="428"/>
        <end position="438"/>
    </location>
</feature>
<feature type="compositionally biased region" description="Acidic residues" evidence="8">
    <location>
        <begin position="138"/>
        <end position="149"/>
    </location>
</feature>
<feature type="region of interest" description="Disordered" evidence="8">
    <location>
        <begin position="215"/>
        <end position="235"/>
    </location>
</feature>
<gene>
    <name evidence="10" type="ORF">SPI_06806</name>
</gene>
<feature type="compositionally biased region" description="Low complexity" evidence="8">
    <location>
        <begin position="218"/>
        <end position="228"/>
    </location>
</feature>
<dbReference type="OrthoDB" id="442677at2759"/>
<organism evidence="10 11">
    <name type="scientific">Niveomyces insectorum RCEF 264</name>
    <dbReference type="NCBI Taxonomy" id="1081102"/>
    <lineage>
        <taxon>Eukaryota</taxon>
        <taxon>Fungi</taxon>
        <taxon>Dikarya</taxon>
        <taxon>Ascomycota</taxon>
        <taxon>Pezizomycotina</taxon>
        <taxon>Sordariomycetes</taxon>
        <taxon>Hypocreomycetidae</taxon>
        <taxon>Hypocreales</taxon>
        <taxon>Cordycipitaceae</taxon>
        <taxon>Niveomyces</taxon>
    </lineage>
</organism>
<dbReference type="InterPro" id="IPR012677">
    <property type="entry name" value="Nucleotide-bd_a/b_plait_sf"/>
</dbReference>
<dbReference type="SUPFAM" id="SSF54928">
    <property type="entry name" value="RNA-binding domain, RBD"/>
    <property type="match status" value="2"/>
</dbReference>
<dbReference type="STRING" id="1081102.A0A167QS80"/>
<keyword evidence="6" id="KW-0539">Nucleus</keyword>
<keyword evidence="11" id="KW-1185">Reference proteome</keyword>
<evidence type="ECO:0000256" key="3">
    <source>
        <dbReference type="ARBA" id="ARBA00007077"/>
    </source>
</evidence>
<feature type="region of interest" description="Disordered" evidence="8">
    <location>
        <begin position="515"/>
        <end position="568"/>
    </location>
</feature>
<dbReference type="PROSITE" id="PS50102">
    <property type="entry name" value="RRM"/>
    <property type="match status" value="1"/>
</dbReference>
<feature type="compositionally biased region" description="Basic residues" evidence="8">
    <location>
        <begin position="515"/>
        <end position="527"/>
    </location>
</feature>
<dbReference type="GO" id="GO:0019843">
    <property type="term" value="F:rRNA binding"/>
    <property type="evidence" value="ECO:0007669"/>
    <property type="project" value="TreeGrafter"/>
</dbReference>
<dbReference type="PANTHER" id="PTHR23236:SF25">
    <property type="entry name" value="RNA-BINDING PROTEIN 34"/>
    <property type="match status" value="1"/>
</dbReference>
<reference evidence="10 11" key="1">
    <citation type="journal article" date="2016" name="Genome Biol. Evol.">
        <title>Divergent and convergent evolution of fungal pathogenicity.</title>
        <authorList>
            <person name="Shang Y."/>
            <person name="Xiao G."/>
            <person name="Zheng P."/>
            <person name="Cen K."/>
            <person name="Zhan S."/>
            <person name="Wang C."/>
        </authorList>
    </citation>
    <scope>NUCLEOTIDE SEQUENCE [LARGE SCALE GENOMIC DNA]</scope>
    <source>
        <strain evidence="10 11">RCEF 264</strain>
    </source>
</reference>
<protein>
    <recommendedName>
        <fullName evidence="4">Nucleolar protein 12</fullName>
    </recommendedName>
</protein>
<dbReference type="AlphaFoldDB" id="A0A167QS80"/>
<feature type="region of interest" description="Disordered" evidence="8">
    <location>
        <begin position="428"/>
        <end position="483"/>
    </location>
</feature>
<comment type="similarity">
    <text evidence="3">Belongs to the RRM RBM34 family.</text>
</comment>
<comment type="subcellular location">
    <subcellularLocation>
        <location evidence="2">Nucleus</location>
        <location evidence="2">Nucleolus</location>
    </subcellularLocation>
</comment>
<evidence type="ECO:0000313" key="10">
    <source>
        <dbReference type="EMBL" id="OAA57921.1"/>
    </source>
</evidence>
<feature type="compositionally biased region" description="Polar residues" evidence="8">
    <location>
        <begin position="439"/>
        <end position="449"/>
    </location>
</feature>
<feature type="compositionally biased region" description="Basic and acidic residues" evidence="8">
    <location>
        <begin position="112"/>
        <end position="137"/>
    </location>
</feature>